<keyword evidence="3" id="KW-0274">FAD</keyword>
<dbReference type="Pfam" id="PF00890">
    <property type="entry name" value="FAD_binding_2"/>
    <property type="match status" value="1"/>
</dbReference>
<protein>
    <submittedName>
        <fullName evidence="7">FAD-binding protein</fullName>
    </submittedName>
</protein>
<dbReference type="EMBL" id="JANIAA010000001">
    <property type="protein sequence ID" value="MCQ8187030.1"/>
    <property type="molecule type" value="Genomic_DNA"/>
</dbReference>
<evidence type="ECO:0000256" key="3">
    <source>
        <dbReference type="ARBA" id="ARBA00022827"/>
    </source>
</evidence>
<keyword evidence="4" id="KW-0560">Oxidoreductase</keyword>
<dbReference type="PANTHER" id="PTHR43400">
    <property type="entry name" value="FUMARATE REDUCTASE"/>
    <property type="match status" value="1"/>
</dbReference>
<evidence type="ECO:0000256" key="4">
    <source>
        <dbReference type="ARBA" id="ARBA00023002"/>
    </source>
</evidence>
<feature type="domain" description="FAD-dependent oxidoreductase 2 FAD-binding" evidence="6">
    <location>
        <begin position="2"/>
        <end position="102"/>
    </location>
</feature>
<evidence type="ECO:0000256" key="1">
    <source>
        <dbReference type="ARBA" id="ARBA00001974"/>
    </source>
</evidence>
<dbReference type="InterPro" id="IPR050315">
    <property type="entry name" value="FAD-oxidoreductase_2"/>
</dbReference>
<dbReference type="SUPFAM" id="SSF56425">
    <property type="entry name" value="Succinate dehydrogenase/fumarate reductase flavoprotein, catalytic domain"/>
    <property type="match status" value="1"/>
</dbReference>
<dbReference type="Gene3D" id="3.50.50.60">
    <property type="entry name" value="FAD/NAD(P)-binding domain"/>
    <property type="match status" value="1"/>
</dbReference>
<proteinExistence type="predicted"/>
<evidence type="ECO:0000313" key="8">
    <source>
        <dbReference type="Proteomes" id="UP001204746"/>
    </source>
</evidence>
<sequence length="129" mass="13078">MPADRLTHTLQTFNNACAPGDTISEDRGTSGITPPKSRWAAPLDRPPYVAYHAVAGLTFTFGGIRIDQDGRALGADGAPVPGLYAAGEAIGGLFYGDYPGGAALMRAAVFGRAAGHTAAAEAASAPHPA</sequence>
<dbReference type="Gene3D" id="3.90.700.10">
    <property type="entry name" value="Succinate dehydrogenase/fumarate reductase flavoprotein, catalytic domain"/>
    <property type="match status" value="1"/>
</dbReference>
<gene>
    <name evidence="7" type="ORF">NP777_01920</name>
</gene>
<organism evidence="7 8">
    <name type="scientific">Streptomyces rugosispiralis</name>
    <dbReference type="NCBI Taxonomy" id="2967341"/>
    <lineage>
        <taxon>Bacteria</taxon>
        <taxon>Bacillati</taxon>
        <taxon>Actinomycetota</taxon>
        <taxon>Actinomycetes</taxon>
        <taxon>Kitasatosporales</taxon>
        <taxon>Streptomycetaceae</taxon>
        <taxon>Streptomyces</taxon>
    </lineage>
</organism>
<name>A0ABT1UPH2_9ACTN</name>
<dbReference type="RefSeq" id="WP_256648220.1">
    <property type="nucleotide sequence ID" value="NZ_JANIAA010000001.1"/>
</dbReference>
<dbReference type="InterPro" id="IPR036188">
    <property type="entry name" value="FAD/NAD-bd_sf"/>
</dbReference>
<dbReference type="SUPFAM" id="SSF51905">
    <property type="entry name" value="FAD/NAD(P)-binding domain"/>
    <property type="match status" value="1"/>
</dbReference>
<comment type="cofactor">
    <cofactor evidence="1">
        <name>FAD</name>
        <dbReference type="ChEBI" id="CHEBI:57692"/>
    </cofactor>
</comment>
<dbReference type="InterPro" id="IPR027477">
    <property type="entry name" value="Succ_DH/fumarate_Rdtase_cat_sf"/>
</dbReference>
<keyword evidence="8" id="KW-1185">Reference proteome</keyword>
<keyword evidence="2" id="KW-0285">Flavoprotein</keyword>
<accession>A0ABT1UPH2</accession>
<evidence type="ECO:0000256" key="5">
    <source>
        <dbReference type="SAM" id="MobiDB-lite"/>
    </source>
</evidence>
<dbReference type="Proteomes" id="UP001204746">
    <property type="component" value="Unassembled WGS sequence"/>
</dbReference>
<evidence type="ECO:0000259" key="6">
    <source>
        <dbReference type="Pfam" id="PF00890"/>
    </source>
</evidence>
<evidence type="ECO:0000256" key="2">
    <source>
        <dbReference type="ARBA" id="ARBA00022630"/>
    </source>
</evidence>
<dbReference type="PANTHER" id="PTHR43400:SF7">
    <property type="entry name" value="FAD-DEPENDENT OXIDOREDUCTASE 2 FAD BINDING DOMAIN-CONTAINING PROTEIN"/>
    <property type="match status" value="1"/>
</dbReference>
<comment type="caution">
    <text evidence="7">The sequence shown here is derived from an EMBL/GenBank/DDBJ whole genome shotgun (WGS) entry which is preliminary data.</text>
</comment>
<evidence type="ECO:0000313" key="7">
    <source>
        <dbReference type="EMBL" id="MCQ8187030.1"/>
    </source>
</evidence>
<reference evidence="7 8" key="1">
    <citation type="submission" date="2022-07" db="EMBL/GenBank/DDBJ databases">
        <authorList>
            <person name="Phongsopitanun W."/>
            <person name="Tanasupawat S."/>
        </authorList>
    </citation>
    <scope>NUCLEOTIDE SEQUENCE [LARGE SCALE GENOMIC DNA]</scope>
    <source>
        <strain evidence="7 8">RCU-064</strain>
    </source>
</reference>
<dbReference type="InterPro" id="IPR003953">
    <property type="entry name" value="FAD-dep_OxRdtase_2_FAD-bd"/>
</dbReference>
<feature type="region of interest" description="Disordered" evidence="5">
    <location>
        <begin position="17"/>
        <end position="39"/>
    </location>
</feature>